<protein>
    <submittedName>
        <fullName evidence="2">Uncharacterized protein</fullName>
    </submittedName>
</protein>
<dbReference type="AlphaFoldDB" id="G4TYG3"/>
<comment type="caution">
    <text evidence="2">The sequence shown here is derived from an EMBL/GenBank/DDBJ whole genome shotgun (WGS) entry which is preliminary data.</text>
</comment>
<proteinExistence type="predicted"/>
<evidence type="ECO:0000313" key="2">
    <source>
        <dbReference type="EMBL" id="CCA76356.1"/>
    </source>
</evidence>
<dbReference type="OrthoDB" id="10458325at2759"/>
<feature type="region of interest" description="Disordered" evidence="1">
    <location>
        <begin position="79"/>
        <end position="275"/>
    </location>
</feature>
<feature type="compositionally biased region" description="Low complexity" evidence="1">
    <location>
        <begin position="200"/>
        <end position="209"/>
    </location>
</feature>
<dbReference type="Proteomes" id="UP000007148">
    <property type="component" value="Unassembled WGS sequence"/>
</dbReference>
<reference evidence="2 3" key="1">
    <citation type="journal article" date="2011" name="PLoS Pathog.">
        <title>Endophytic Life Strategies Decoded by Genome and Transcriptome Analyses of the Mutualistic Root Symbiont Piriformospora indica.</title>
        <authorList>
            <person name="Zuccaro A."/>
            <person name="Lahrmann U."/>
            <person name="Guldener U."/>
            <person name="Langen G."/>
            <person name="Pfiffi S."/>
            <person name="Biedenkopf D."/>
            <person name="Wong P."/>
            <person name="Samans B."/>
            <person name="Grimm C."/>
            <person name="Basiewicz M."/>
            <person name="Murat C."/>
            <person name="Martin F."/>
            <person name="Kogel K.H."/>
        </authorList>
    </citation>
    <scope>NUCLEOTIDE SEQUENCE [LARGE SCALE GENOMIC DNA]</scope>
    <source>
        <strain evidence="2 3">DSM 11827</strain>
    </source>
</reference>
<feature type="region of interest" description="Disordered" evidence="1">
    <location>
        <begin position="287"/>
        <end position="313"/>
    </location>
</feature>
<evidence type="ECO:0000313" key="3">
    <source>
        <dbReference type="Proteomes" id="UP000007148"/>
    </source>
</evidence>
<keyword evidence="3" id="KW-1185">Reference proteome</keyword>
<name>G4TYG3_SERID</name>
<accession>G4TYG3</accession>
<dbReference type="STRING" id="1109443.G4TYG3"/>
<dbReference type="EMBL" id="CAFZ01000714">
    <property type="protein sequence ID" value="CCA76356.1"/>
    <property type="molecule type" value="Genomic_DNA"/>
</dbReference>
<feature type="compositionally biased region" description="Low complexity" evidence="1">
    <location>
        <begin position="289"/>
        <end position="299"/>
    </location>
</feature>
<organism evidence="2 3">
    <name type="scientific">Serendipita indica (strain DSM 11827)</name>
    <name type="common">Root endophyte fungus</name>
    <name type="synonym">Piriformospora indica</name>
    <dbReference type="NCBI Taxonomy" id="1109443"/>
    <lineage>
        <taxon>Eukaryota</taxon>
        <taxon>Fungi</taxon>
        <taxon>Dikarya</taxon>
        <taxon>Basidiomycota</taxon>
        <taxon>Agaricomycotina</taxon>
        <taxon>Agaricomycetes</taxon>
        <taxon>Sebacinales</taxon>
        <taxon>Serendipitaceae</taxon>
        <taxon>Serendipita</taxon>
    </lineage>
</organism>
<sequence>MARVAAREEELRQWVFTREAELKKEMMAQEEATQQAVAAREVELEHMWNKREALLRAEIARKDAEIAEREEILKREAERLHRERISSTSFKPTPKVTEDQTDATPVKPQARTSLPHANVFETPVPSTSTPDDGGSAMKGVIMADGQPVATPAAAHRSHTCLDQQPSSSSVPSSIHDAFTALDERGKENSPPGIAGPPSPSSVSTTSSRSGLSWHDKTPQPRTKKRISGRNEDLTAQLKANNPSLTSLQNGERGMQRTMSAPVGWGTGEGDDDDVPSPFLKRADRAMAKTTTMGSSSSSTLVKGPMRGEEDEQVWAKRRRGQWATVEWQGDDDQVYCECYGECDRKWESSLSWQGHFSHSLI</sequence>
<evidence type="ECO:0000256" key="1">
    <source>
        <dbReference type="SAM" id="MobiDB-lite"/>
    </source>
</evidence>
<gene>
    <name evidence="2" type="ORF">PIIN_10349</name>
</gene>
<dbReference type="InParanoid" id="G4TYG3"/>
<feature type="compositionally biased region" description="Polar residues" evidence="1">
    <location>
        <begin position="237"/>
        <end position="249"/>
    </location>
</feature>
<dbReference type="HOGENOM" id="CLU_767504_0_0_1"/>